<keyword evidence="3" id="KW-1185">Reference proteome</keyword>
<dbReference type="EMBL" id="LUEZ02000023">
    <property type="protein sequence ID" value="RDB26768.1"/>
    <property type="molecule type" value="Genomic_DNA"/>
</dbReference>
<dbReference type="STRING" id="39966.A0A369JYE3"/>
<name>A0A369JYE3_HYPMA</name>
<evidence type="ECO:0000313" key="3">
    <source>
        <dbReference type="Proteomes" id="UP000076154"/>
    </source>
</evidence>
<evidence type="ECO:0000313" key="2">
    <source>
        <dbReference type="EMBL" id="RDB26768.1"/>
    </source>
</evidence>
<comment type="caution">
    <text evidence="2">The sequence shown here is derived from an EMBL/GenBank/DDBJ whole genome shotgun (WGS) entry which is preliminary data.</text>
</comment>
<protein>
    <submittedName>
        <fullName evidence="2">Uncharacterized protein</fullName>
    </submittedName>
</protein>
<feature type="compositionally biased region" description="Basic and acidic residues" evidence="1">
    <location>
        <begin position="88"/>
        <end position="106"/>
    </location>
</feature>
<dbReference type="OrthoDB" id="3256901at2759"/>
<proteinExistence type="predicted"/>
<feature type="compositionally biased region" description="Polar residues" evidence="1">
    <location>
        <begin position="12"/>
        <end position="25"/>
    </location>
</feature>
<dbReference type="AlphaFoldDB" id="A0A369JYE3"/>
<gene>
    <name evidence="2" type="ORF">Hypma_005371</name>
</gene>
<sequence length="482" mass="54405">MKSRIPQAKAGHSQNAERPSLRSTSDLSTVHAALDLLGAPTIEEEEFNRLYSGPFADTLLFMSEHLKGRRQVAVDRHAIHKLREVRSQLHVKQPDDAARSPVDRSESSLNATKQTYEVLRRELVDRQTSLEKTQRNIDELNLKLQSKRRVALLLRVLEQKEKIRMQRFREMSKMMEDLRRSAKASHPQDMSTGSADSLFHSQELSPVLKLPRLSYTRDTITNIHAYHSRLSQISKVKVEPSSQVISRLEQIISARVESNQEAKIVLQRCVSAARARSAKVIQYRKLETLASISSEALDQRLARNRTKENNLQKLSDHTIALGFLCEHFLTTISVFLDQTSSILRSSLQDELPQAKGYIDILRLLVAASCHDELRRDGFIQDVGKACNIRASESSDIVLRDIENLLGRYRHQSSASASFANLHVPPPNADEEALIASHDKEFEGAEERATKLLARKVEKAGLGNSLVKDMETLLVEMKTIVGS</sequence>
<accession>A0A369JYE3</accession>
<organism evidence="2 3">
    <name type="scientific">Hypsizygus marmoreus</name>
    <name type="common">White beech mushroom</name>
    <name type="synonym">Agaricus marmoreus</name>
    <dbReference type="NCBI Taxonomy" id="39966"/>
    <lineage>
        <taxon>Eukaryota</taxon>
        <taxon>Fungi</taxon>
        <taxon>Dikarya</taxon>
        <taxon>Basidiomycota</taxon>
        <taxon>Agaricomycotina</taxon>
        <taxon>Agaricomycetes</taxon>
        <taxon>Agaricomycetidae</taxon>
        <taxon>Agaricales</taxon>
        <taxon>Tricholomatineae</taxon>
        <taxon>Lyophyllaceae</taxon>
        <taxon>Hypsizygus</taxon>
    </lineage>
</organism>
<feature type="region of interest" description="Disordered" evidence="1">
    <location>
        <begin position="1"/>
        <end position="25"/>
    </location>
</feature>
<evidence type="ECO:0000256" key="1">
    <source>
        <dbReference type="SAM" id="MobiDB-lite"/>
    </source>
</evidence>
<feature type="region of interest" description="Disordered" evidence="1">
    <location>
        <begin position="88"/>
        <end position="111"/>
    </location>
</feature>
<dbReference type="Proteomes" id="UP000076154">
    <property type="component" value="Unassembled WGS sequence"/>
</dbReference>
<dbReference type="InParanoid" id="A0A369JYE3"/>
<reference evidence="2" key="1">
    <citation type="submission" date="2018-04" db="EMBL/GenBank/DDBJ databases">
        <title>Whole genome sequencing of Hypsizygus marmoreus.</title>
        <authorList>
            <person name="Choi I.-G."/>
            <person name="Min B."/>
            <person name="Kim J.-G."/>
            <person name="Kim S."/>
            <person name="Oh Y.-L."/>
            <person name="Kong W.-S."/>
            <person name="Park H."/>
            <person name="Jeong J."/>
            <person name="Song E.-S."/>
        </authorList>
    </citation>
    <scope>NUCLEOTIDE SEQUENCE [LARGE SCALE GENOMIC DNA]</scope>
    <source>
        <strain evidence="2">51987-8</strain>
    </source>
</reference>